<comment type="similarity">
    <text evidence="5">Belongs to the class I-like SAM-binding methyltransferase superfamily. RsmB/NOP family.</text>
</comment>
<keyword evidence="1 5" id="KW-0489">Methyltransferase</keyword>
<evidence type="ECO:0000256" key="1">
    <source>
        <dbReference type="ARBA" id="ARBA00022603"/>
    </source>
</evidence>
<feature type="compositionally biased region" description="Basic and acidic residues" evidence="6">
    <location>
        <begin position="169"/>
        <end position="192"/>
    </location>
</feature>
<feature type="domain" description="SAM-dependent MTase RsmB/NOP-type" evidence="7">
    <location>
        <begin position="1"/>
        <end position="263"/>
    </location>
</feature>
<organism evidence="8">
    <name type="scientific">Euplotes harpa</name>
    <dbReference type="NCBI Taxonomy" id="151035"/>
    <lineage>
        <taxon>Eukaryota</taxon>
        <taxon>Sar</taxon>
        <taxon>Alveolata</taxon>
        <taxon>Ciliophora</taxon>
        <taxon>Intramacronucleata</taxon>
        <taxon>Spirotrichea</taxon>
        <taxon>Hypotrichia</taxon>
        <taxon>Euplotida</taxon>
        <taxon>Euplotidae</taxon>
        <taxon>Euplotes</taxon>
    </lineage>
</organism>
<dbReference type="InterPro" id="IPR023267">
    <property type="entry name" value="RCMT"/>
</dbReference>
<evidence type="ECO:0000256" key="4">
    <source>
        <dbReference type="ARBA" id="ARBA00022884"/>
    </source>
</evidence>
<dbReference type="GO" id="GO:0001510">
    <property type="term" value="P:RNA methylation"/>
    <property type="evidence" value="ECO:0007669"/>
    <property type="project" value="InterPro"/>
</dbReference>
<dbReference type="GO" id="GO:0008173">
    <property type="term" value="F:RNA methyltransferase activity"/>
    <property type="evidence" value="ECO:0007669"/>
    <property type="project" value="InterPro"/>
</dbReference>
<dbReference type="SUPFAM" id="SSF53335">
    <property type="entry name" value="S-adenosyl-L-methionine-dependent methyltransferases"/>
    <property type="match status" value="1"/>
</dbReference>
<dbReference type="InterPro" id="IPR057285">
    <property type="entry name" value="Pre-PUA_NSUN2"/>
</dbReference>
<protein>
    <recommendedName>
        <fullName evidence="7">SAM-dependent MTase RsmB/NOP-type domain-containing protein</fullName>
    </recommendedName>
</protein>
<dbReference type="GO" id="GO:0003723">
    <property type="term" value="F:RNA binding"/>
    <property type="evidence" value="ECO:0007669"/>
    <property type="project" value="UniProtKB-UniRule"/>
</dbReference>
<proteinExistence type="inferred from homology"/>
<accession>A0A7S3J873</accession>
<gene>
    <name evidence="8" type="ORF">EHAR0213_LOCUS5078</name>
</gene>
<feature type="compositionally biased region" description="Acidic residues" evidence="6">
    <location>
        <begin position="153"/>
        <end position="168"/>
    </location>
</feature>
<dbReference type="InterPro" id="IPR049560">
    <property type="entry name" value="MeTrfase_RsmB-F_NOP2_cat"/>
</dbReference>
<evidence type="ECO:0000256" key="2">
    <source>
        <dbReference type="ARBA" id="ARBA00022679"/>
    </source>
</evidence>
<evidence type="ECO:0000256" key="3">
    <source>
        <dbReference type="ARBA" id="ARBA00022691"/>
    </source>
</evidence>
<name>A0A7S3J873_9SPIT</name>
<dbReference type="PANTHER" id="PTHR22808:SF1">
    <property type="entry name" value="RNA CYTOSINE-C(5)-METHYLTRANSFERASE NSUN2-RELATED"/>
    <property type="match status" value="1"/>
</dbReference>
<dbReference type="PROSITE" id="PS51686">
    <property type="entry name" value="SAM_MT_RSMB_NOP"/>
    <property type="match status" value="1"/>
</dbReference>
<feature type="binding site" evidence="5">
    <location>
        <position position="15"/>
    </location>
    <ligand>
        <name>S-adenosyl-L-methionine</name>
        <dbReference type="ChEBI" id="CHEBI:59789"/>
    </ligand>
</feature>
<keyword evidence="2 5" id="KW-0808">Transferase</keyword>
<feature type="compositionally biased region" description="Basic and acidic residues" evidence="6">
    <location>
        <begin position="135"/>
        <end position="152"/>
    </location>
</feature>
<dbReference type="AlphaFoldDB" id="A0A7S3J873"/>
<keyword evidence="4 5" id="KW-0694">RNA-binding</keyword>
<dbReference type="PANTHER" id="PTHR22808">
    <property type="entry name" value="NCL1 YEAST -RELATED NOL1/NOP2/FMU SUN DOMAIN-CONTAINING"/>
    <property type="match status" value="1"/>
</dbReference>
<dbReference type="Gene3D" id="3.40.50.150">
    <property type="entry name" value="Vaccinia Virus protein VP39"/>
    <property type="match status" value="2"/>
</dbReference>
<evidence type="ECO:0000259" key="7">
    <source>
        <dbReference type="PROSITE" id="PS51686"/>
    </source>
</evidence>
<comment type="caution">
    <text evidence="5">Lacks conserved residue(s) required for the propagation of feature annotation.</text>
</comment>
<dbReference type="PRINTS" id="PR02008">
    <property type="entry name" value="RCMTFAMILY"/>
</dbReference>
<feature type="active site" description="Nucleophile" evidence="5">
    <location>
        <position position="71"/>
    </location>
</feature>
<dbReference type="Pfam" id="PF01189">
    <property type="entry name" value="Methyltr_RsmB-F"/>
    <property type="match status" value="1"/>
</dbReference>
<dbReference type="Pfam" id="PF25376">
    <property type="entry name" value="Pre-PUA_NSUN2"/>
    <property type="match status" value="1"/>
</dbReference>
<dbReference type="InterPro" id="IPR029063">
    <property type="entry name" value="SAM-dependent_MTases_sf"/>
</dbReference>
<evidence type="ECO:0000256" key="6">
    <source>
        <dbReference type="SAM" id="MobiDB-lite"/>
    </source>
</evidence>
<evidence type="ECO:0000256" key="5">
    <source>
        <dbReference type="PROSITE-ProRule" id="PRU01023"/>
    </source>
</evidence>
<dbReference type="InterPro" id="IPR001678">
    <property type="entry name" value="MeTrfase_RsmB-F_NOP2_dom"/>
</dbReference>
<keyword evidence="3 5" id="KW-0949">S-adenosyl-L-methionine</keyword>
<reference evidence="8" key="1">
    <citation type="submission" date="2021-01" db="EMBL/GenBank/DDBJ databases">
        <authorList>
            <person name="Corre E."/>
            <person name="Pelletier E."/>
            <person name="Niang G."/>
            <person name="Scheremetjew M."/>
            <person name="Finn R."/>
            <person name="Kale V."/>
            <person name="Holt S."/>
            <person name="Cochrane G."/>
            <person name="Meng A."/>
            <person name="Brown T."/>
            <person name="Cohen L."/>
        </authorList>
    </citation>
    <scope>NUCLEOTIDE SEQUENCE</scope>
    <source>
        <strain evidence="8">FSP1.4</strain>
    </source>
</reference>
<sequence length="489" mass="56925">MNFDSRVFFDRIICDVPCSSDAAIRKIPKKWDTWDPNDGACLHPLQLKILIRSLLMLRPNSEDSYLTYSTCSLNPIENEAVVHAALKKLNEDSGFTEFELVDCRNKLLPFRTREGLTKWAVFDAYSKHRRKRSQKERQKLREMKEAKGRGEGEQDDEGEQVDEEQEEKNEEKDCEGDREKNEEEAKEEGKEEEGVYVFEEYFREYKGLEDVPSERQNRFIATNFPPEGTEDEIEEKYHLKRCVRVFPNDQDTSGFFIVLFKRNPNPGLTSNPIQTDEAKEKLKEETKDNQGMLQETIVPVQKTLKNMMRCDPKDPDIEFIVTYYGLSKDFPVDQIFTYSETMNKLVVVNRGLSDVLYADQNKQLSLIAAGAEAFIRNTSKTYSGTECIFRISQNGVNHIYPFMTKRLVYTDLETFLLVVNKKRIELKDLPEGDFKDKVTSLSCGCFVCVTKVNEEQEEAIVLHRHFHHINTMISELNMHKIRTCLNKEF</sequence>
<feature type="region of interest" description="Disordered" evidence="6">
    <location>
        <begin position="130"/>
        <end position="192"/>
    </location>
</feature>
<evidence type="ECO:0000313" key="8">
    <source>
        <dbReference type="EMBL" id="CAE0346168.1"/>
    </source>
</evidence>
<dbReference type="EMBL" id="HBII01011848">
    <property type="protein sequence ID" value="CAE0346168.1"/>
    <property type="molecule type" value="Transcribed_RNA"/>
</dbReference>